<keyword evidence="1" id="KW-0812">Transmembrane</keyword>
<evidence type="ECO:0000256" key="1">
    <source>
        <dbReference type="SAM" id="Phobius"/>
    </source>
</evidence>
<feature type="transmembrane region" description="Helical" evidence="1">
    <location>
        <begin position="105"/>
        <end position="122"/>
    </location>
</feature>
<feature type="transmembrane region" description="Helical" evidence="1">
    <location>
        <begin position="219"/>
        <end position="238"/>
    </location>
</feature>
<evidence type="ECO:0000313" key="3">
    <source>
        <dbReference type="Proteomes" id="UP000031196"/>
    </source>
</evidence>
<dbReference type="InterPro" id="IPR046671">
    <property type="entry name" value="DUF6541"/>
</dbReference>
<keyword evidence="1" id="KW-0472">Membrane</keyword>
<proteinExistence type="predicted"/>
<evidence type="ECO:0000313" key="2">
    <source>
        <dbReference type="EMBL" id="KIC68434.1"/>
    </source>
</evidence>
<feature type="transmembrane region" description="Helical" evidence="1">
    <location>
        <begin position="329"/>
        <end position="350"/>
    </location>
</feature>
<feature type="transmembrane region" description="Helical" evidence="1">
    <location>
        <begin position="63"/>
        <end position="84"/>
    </location>
</feature>
<feature type="transmembrane region" description="Helical" evidence="1">
    <location>
        <begin position="408"/>
        <end position="428"/>
    </location>
</feature>
<feature type="transmembrane region" description="Helical" evidence="1">
    <location>
        <begin position="186"/>
        <end position="210"/>
    </location>
</feature>
<reference evidence="2 3" key="1">
    <citation type="submission" date="2014-12" db="EMBL/GenBank/DDBJ databases">
        <title>Genome sequencing of Arthrobacter phenanthrenivorans SWC37.</title>
        <authorList>
            <person name="Tan P.W."/>
            <person name="Chan K.-G."/>
        </authorList>
    </citation>
    <scope>NUCLEOTIDE SEQUENCE [LARGE SCALE GENOMIC DNA]</scope>
    <source>
        <strain evidence="2 3">SWC37</strain>
    </source>
</reference>
<feature type="transmembrane region" description="Helical" evidence="1">
    <location>
        <begin position="35"/>
        <end position="57"/>
    </location>
</feature>
<dbReference type="AlphaFoldDB" id="A0A0B4D4T9"/>
<feature type="transmembrane region" description="Helical" evidence="1">
    <location>
        <begin position="6"/>
        <end position="28"/>
    </location>
</feature>
<organism evidence="2 3">
    <name type="scientific">Pseudarthrobacter phenanthrenivorans</name>
    <name type="common">Arthrobacter phenanthrenivorans</name>
    <dbReference type="NCBI Taxonomy" id="361575"/>
    <lineage>
        <taxon>Bacteria</taxon>
        <taxon>Bacillati</taxon>
        <taxon>Actinomycetota</taxon>
        <taxon>Actinomycetes</taxon>
        <taxon>Micrococcales</taxon>
        <taxon>Micrococcaceae</taxon>
        <taxon>Pseudarthrobacter</taxon>
    </lineage>
</organism>
<feature type="transmembrane region" description="Helical" evidence="1">
    <location>
        <begin position="298"/>
        <end position="317"/>
    </location>
</feature>
<dbReference type="EMBL" id="JWTB01000010">
    <property type="protein sequence ID" value="KIC68434.1"/>
    <property type="molecule type" value="Genomic_DNA"/>
</dbReference>
<sequence>MSWFDAVPQFVLAVALLMIPGLVVVLAARLSAFRALAAAPGISVSIVAVAAMLAPLVGASWSLLPVVVVTVGVSAIAFAVSFLIRKRPSVVTETLDDRPRYWLPVSLASIAAASVLIGRRLLNAIGSPESFSQTFDNVFHLNAVRYILDTGSGSSLTLNTMTGAGSYPAAWHDLVSLLVSVGGGEITTAVNVVNIAVAAFVWPLGCVYLAQAVWGRRPAVTLAAGILSAAFGAFPISLLDFGVLYPNFLALALLPLALALGLDAIGLTTEAQGSKIMSLLLLLAVLPGMALAHPGAAMAWLALMLPPALYVYVRVFADMLTFRRGRKRVTVSLVLGLIFVAAVLLIRRLWDIVRPPAEAAFWPPVETTGQAIGELIASSAIGRPVAWAVMALTLLGIYLILRSGRQLWLLGIYAVAAVLFVVVSSFPADDFRLTLTGIWYNDPPRLAALLPIVTIPIACRGAVGVWKCLTIALAAGVRFLDSRRGSRPSEGVAGGRRLDPAVLVAAGVVMVFVLTGATQRGNVAQAQASMAGSYRLAEDSPLISSDEMALIKRLPAEVPKDALMVGNPWNGSSLAYAFADRKLVQLHILSAVPQGAARLLSGPAPTKDDPAVCPAVESLKIEYILDFGHREVHGRDSGYKGLDALIAAGMTTLEDSQGDAKLYKLNLCPSS</sequence>
<feature type="transmembrane region" description="Helical" evidence="1">
    <location>
        <begin position="276"/>
        <end position="292"/>
    </location>
</feature>
<protein>
    <submittedName>
        <fullName evidence="2">Uncharacterized protein</fullName>
    </submittedName>
</protein>
<dbReference type="OrthoDB" id="3169698at2"/>
<name>A0A0B4D4T9_PSEPS</name>
<dbReference type="Proteomes" id="UP000031196">
    <property type="component" value="Unassembled WGS sequence"/>
</dbReference>
<comment type="caution">
    <text evidence="2">The sequence shown here is derived from an EMBL/GenBank/DDBJ whole genome shotgun (WGS) entry which is preliminary data.</text>
</comment>
<dbReference type="RefSeq" id="WP_043450712.1">
    <property type="nucleotide sequence ID" value="NZ_JWTB01000010.1"/>
</dbReference>
<feature type="transmembrane region" description="Helical" evidence="1">
    <location>
        <begin position="384"/>
        <end position="401"/>
    </location>
</feature>
<keyword evidence="1" id="KW-1133">Transmembrane helix</keyword>
<dbReference type="Pfam" id="PF20176">
    <property type="entry name" value="DUF6541"/>
    <property type="match status" value="1"/>
</dbReference>
<gene>
    <name evidence="2" type="ORF">RM50_05440</name>
</gene>
<feature type="transmembrane region" description="Helical" evidence="1">
    <location>
        <begin position="244"/>
        <end position="264"/>
    </location>
</feature>
<accession>A0A0B4D4T9</accession>